<dbReference type="SMART" id="SM00304">
    <property type="entry name" value="HAMP"/>
    <property type="match status" value="1"/>
</dbReference>
<dbReference type="Pfam" id="PF00672">
    <property type="entry name" value="HAMP"/>
    <property type="match status" value="1"/>
</dbReference>
<dbReference type="PROSITE" id="PS50109">
    <property type="entry name" value="HIS_KIN"/>
    <property type="match status" value="1"/>
</dbReference>
<dbReference type="Proteomes" id="UP000295794">
    <property type="component" value="Unassembled WGS sequence"/>
</dbReference>
<evidence type="ECO:0000256" key="5">
    <source>
        <dbReference type="ARBA" id="ARBA00022553"/>
    </source>
</evidence>
<dbReference type="InterPro" id="IPR016380">
    <property type="entry name" value="Sig_transdc_His_kin_NarX/NarQ"/>
</dbReference>
<dbReference type="SUPFAM" id="SSF55874">
    <property type="entry name" value="ATPase domain of HSP90 chaperone/DNA topoisomerase II/histidine kinase"/>
    <property type="match status" value="1"/>
</dbReference>
<evidence type="ECO:0000256" key="11">
    <source>
        <dbReference type="ARBA" id="ARBA00022989"/>
    </source>
</evidence>
<dbReference type="Gene3D" id="1.20.5.1930">
    <property type="match status" value="1"/>
</dbReference>
<dbReference type="InterPro" id="IPR042295">
    <property type="entry name" value="NarX-like_N_sf"/>
</dbReference>
<evidence type="ECO:0000259" key="16">
    <source>
        <dbReference type="PROSITE" id="PS50109"/>
    </source>
</evidence>
<feature type="domain" description="HAMP" evidence="17">
    <location>
        <begin position="190"/>
        <end position="242"/>
    </location>
</feature>
<evidence type="ECO:0000256" key="10">
    <source>
        <dbReference type="ARBA" id="ARBA00022840"/>
    </source>
</evidence>
<keyword evidence="7 15" id="KW-0812">Transmembrane</keyword>
<dbReference type="Gene3D" id="3.30.565.10">
    <property type="entry name" value="Histidine kinase-like ATPase, C-terminal domain"/>
    <property type="match status" value="1"/>
</dbReference>
<reference evidence="19 21" key="2">
    <citation type="submission" date="2019-03" db="EMBL/GenBank/DDBJ databases">
        <title>Genomic Encyclopedia of Type Strains, Phase IV (KMG-IV): sequencing the most valuable type-strain genomes for metagenomic binning, comparative biology and taxonomic classification.</title>
        <authorList>
            <person name="Goeker M."/>
        </authorList>
    </citation>
    <scope>NUCLEOTIDE SEQUENCE [LARGE SCALE GENOMIC DNA]</scope>
    <source>
        <strain evidence="19 21">DSM 3764</strain>
    </source>
</reference>
<evidence type="ECO:0000256" key="13">
    <source>
        <dbReference type="ARBA" id="ARBA00023136"/>
    </source>
</evidence>
<dbReference type="InterPro" id="IPR003660">
    <property type="entry name" value="HAMP_dom"/>
</dbReference>
<evidence type="ECO:0000256" key="7">
    <source>
        <dbReference type="ARBA" id="ARBA00022692"/>
    </source>
</evidence>
<dbReference type="EC" id="2.7.13.3" evidence="14"/>
<dbReference type="SUPFAM" id="SSF55781">
    <property type="entry name" value="GAF domain-like"/>
    <property type="match status" value="1"/>
</dbReference>
<evidence type="ECO:0000313" key="20">
    <source>
        <dbReference type="Proteomes" id="UP000255108"/>
    </source>
</evidence>
<evidence type="ECO:0000313" key="18">
    <source>
        <dbReference type="EMBL" id="STQ91594.1"/>
    </source>
</evidence>
<evidence type="ECO:0000259" key="17">
    <source>
        <dbReference type="PROSITE" id="PS50885"/>
    </source>
</evidence>
<evidence type="ECO:0000313" key="21">
    <source>
        <dbReference type="Proteomes" id="UP000295794"/>
    </source>
</evidence>
<proteinExistence type="predicted"/>
<keyword evidence="5" id="KW-0597">Phosphoprotein</keyword>
<evidence type="ECO:0000256" key="9">
    <source>
        <dbReference type="ARBA" id="ARBA00022777"/>
    </source>
</evidence>
<feature type="transmembrane region" description="Helical" evidence="15">
    <location>
        <begin position="12"/>
        <end position="32"/>
    </location>
</feature>
<evidence type="ECO:0000313" key="19">
    <source>
        <dbReference type="EMBL" id="TCU82369.1"/>
    </source>
</evidence>
<dbReference type="AlphaFoldDB" id="A0A377Q8K9"/>
<dbReference type="GO" id="GO:0005886">
    <property type="term" value="C:plasma membrane"/>
    <property type="evidence" value="ECO:0007669"/>
    <property type="project" value="UniProtKB-SubCell"/>
</dbReference>
<dbReference type="CDD" id="cd06225">
    <property type="entry name" value="HAMP"/>
    <property type="match status" value="1"/>
</dbReference>
<evidence type="ECO:0000256" key="15">
    <source>
        <dbReference type="SAM" id="Phobius"/>
    </source>
</evidence>
<dbReference type="EMBL" id="SMBT01000015">
    <property type="protein sequence ID" value="TCU82369.1"/>
    <property type="molecule type" value="Genomic_DNA"/>
</dbReference>
<comment type="catalytic activity">
    <reaction evidence="1 14">
        <text>ATP + protein L-histidine = ADP + protein N-phospho-L-histidine.</text>
        <dbReference type="EC" id="2.7.13.3"/>
    </reaction>
</comment>
<dbReference type="InterPro" id="IPR036890">
    <property type="entry name" value="HATPase_C_sf"/>
</dbReference>
<keyword evidence="3 14" id="KW-1003">Cell membrane</keyword>
<evidence type="ECO:0000256" key="14">
    <source>
        <dbReference type="PIRNR" id="PIRNR003167"/>
    </source>
</evidence>
<evidence type="ECO:0000256" key="8">
    <source>
        <dbReference type="ARBA" id="ARBA00022741"/>
    </source>
</evidence>
<reference evidence="18 20" key="1">
    <citation type="submission" date="2018-06" db="EMBL/GenBank/DDBJ databases">
        <authorList>
            <consortium name="Pathogen Informatics"/>
            <person name="Doyle S."/>
        </authorList>
    </citation>
    <scope>NUCLEOTIDE SEQUENCE [LARGE SCALE GENOMIC DNA]</scope>
    <source>
        <strain evidence="18 20">NCTC11159</strain>
    </source>
</reference>
<dbReference type="GO" id="GO:0046983">
    <property type="term" value="F:protein dimerization activity"/>
    <property type="evidence" value="ECO:0007669"/>
    <property type="project" value="UniProtKB-UniRule"/>
</dbReference>
<dbReference type="InterPro" id="IPR050482">
    <property type="entry name" value="Sensor_HK_TwoCompSys"/>
</dbReference>
<evidence type="ECO:0000256" key="12">
    <source>
        <dbReference type="ARBA" id="ARBA00023012"/>
    </source>
</evidence>
<dbReference type="PANTHER" id="PTHR24421:SF10">
    <property type="entry name" value="NITRATE_NITRITE SENSOR PROTEIN NARQ"/>
    <property type="match status" value="1"/>
</dbReference>
<feature type="domain" description="Histidine kinase" evidence="16">
    <location>
        <begin position="410"/>
        <end position="606"/>
    </location>
</feature>
<dbReference type="CDD" id="cd16917">
    <property type="entry name" value="HATPase_UhpB-NarQ-NarX-like"/>
    <property type="match status" value="1"/>
</dbReference>
<keyword evidence="8 14" id="KW-0547">Nucleotide-binding</keyword>
<keyword evidence="4 14" id="KW-0997">Cell inner membrane</keyword>
<dbReference type="InterPro" id="IPR011712">
    <property type="entry name" value="Sig_transdc_His_kin_sub3_dim/P"/>
</dbReference>
<evidence type="ECO:0000256" key="4">
    <source>
        <dbReference type="ARBA" id="ARBA00022519"/>
    </source>
</evidence>
<protein>
    <recommendedName>
        <fullName evidence="14">Sensor protein</fullName>
        <ecNumber evidence="14">2.7.13.3</ecNumber>
    </recommendedName>
</protein>
<dbReference type="Pfam" id="PF13675">
    <property type="entry name" value="PilJ"/>
    <property type="match status" value="1"/>
</dbReference>
<dbReference type="EMBL" id="UGHR01000001">
    <property type="protein sequence ID" value="STQ91594.1"/>
    <property type="molecule type" value="Genomic_DNA"/>
</dbReference>
<sequence length="614" mass="68660">MRIGDYFRQASILQFIARALLLMVLPAFLAFFMSWSTVVRSTGEGAAINLAGSLRKQVYLIVATHASPPAPVPGSRPLLQEVIDEFELRLYHPILLNNLPDQADDPVRTRYNRMEMAWRTEVKKDLSQLNSQQDGSLLPRAIRFVSLIDAYVEAIEAKHEARLIWLGRIQWISLGIMLIVLMGTLHWLSQRVTRPLIAMAHAASKVKDGDLSVRAPEDGAGEITQLGQAINHMVAELARGIGELESRVSEKTKALSQNQRSLELLYRIKQRLSDQEPDQTTFDQVLSDLGSVIELEHAAICITETEQAPLAFRLAVVANQPSTHCDQRDCASCSEATATPAQSSDFPVFQLTDGRKNYGIMPIQLKPMQKLADWQQQLLEAVARQIGTALANAKRTQALHRLALHEERSVIARELHDSLAQSLSYLKIQVVRLQTEFPEAARSATAEAVLTELRQGLNDAYRQLRELLNTFRLQMHERGLAEALEQTVQEFSERAAHPVILDNQLMGVELSAHEEIHILQIVREALANIERHAHAQHAWVTLSGLNHTILVTIRDDGLGIKDHPDKKQHYGLGIMRDRAHSLHGELDIARQLPSGTLVSLQFTPNTPAAKGKKQ</sequence>
<dbReference type="Gene3D" id="1.10.8.500">
    <property type="entry name" value="HAMP domain in histidine kinase"/>
    <property type="match status" value="1"/>
</dbReference>
<dbReference type="PANTHER" id="PTHR24421">
    <property type="entry name" value="NITRATE/NITRITE SENSOR PROTEIN NARX-RELATED"/>
    <property type="match status" value="1"/>
</dbReference>
<keyword evidence="21" id="KW-1185">Reference proteome</keyword>
<keyword evidence="12 14" id="KW-0902">Two-component regulatory system</keyword>
<comment type="subcellular location">
    <subcellularLocation>
        <location evidence="2">Cell inner membrane</location>
        <topology evidence="2">Multi-pass membrane protein</topology>
    </subcellularLocation>
</comment>
<organism evidence="18 20">
    <name type="scientific">Iodobacter fluviatilis</name>
    <dbReference type="NCBI Taxonomy" id="537"/>
    <lineage>
        <taxon>Bacteria</taxon>
        <taxon>Pseudomonadati</taxon>
        <taxon>Pseudomonadota</taxon>
        <taxon>Betaproteobacteria</taxon>
        <taxon>Neisseriales</taxon>
        <taxon>Chitinibacteraceae</taxon>
        <taxon>Iodobacter</taxon>
    </lineage>
</organism>
<dbReference type="RefSeq" id="WP_207916752.1">
    <property type="nucleotide sequence ID" value="NZ_CAWOLO010000015.1"/>
</dbReference>
<feature type="transmembrane region" description="Helical" evidence="15">
    <location>
        <begin position="171"/>
        <end position="189"/>
    </location>
</feature>
<keyword evidence="10 14" id="KW-0067">ATP-binding</keyword>
<evidence type="ECO:0000256" key="2">
    <source>
        <dbReference type="ARBA" id="ARBA00004429"/>
    </source>
</evidence>
<dbReference type="Pfam" id="PF07730">
    <property type="entry name" value="HisKA_3"/>
    <property type="match status" value="1"/>
</dbReference>
<dbReference type="GO" id="GO:0005524">
    <property type="term" value="F:ATP binding"/>
    <property type="evidence" value="ECO:0007669"/>
    <property type="project" value="UniProtKB-UniRule"/>
</dbReference>
<accession>A0A377Q8K9</accession>
<keyword evidence="13 14" id="KW-0472">Membrane</keyword>
<keyword evidence="9 14" id="KW-0418">Kinase</keyword>
<dbReference type="InterPro" id="IPR029095">
    <property type="entry name" value="NarX-like_N"/>
</dbReference>
<dbReference type="Gene3D" id="1.20.120.960">
    <property type="entry name" value="Histidine kinase NarX, sensor domain"/>
    <property type="match status" value="1"/>
</dbReference>
<dbReference type="PIRSF" id="PIRSF003167">
    <property type="entry name" value="STHK_NarX/NarQ"/>
    <property type="match status" value="1"/>
</dbReference>
<evidence type="ECO:0000256" key="6">
    <source>
        <dbReference type="ARBA" id="ARBA00022679"/>
    </source>
</evidence>
<keyword evidence="11 15" id="KW-1133">Transmembrane helix</keyword>
<dbReference type="SUPFAM" id="SSF158472">
    <property type="entry name" value="HAMP domain-like"/>
    <property type="match status" value="1"/>
</dbReference>
<dbReference type="InterPro" id="IPR003594">
    <property type="entry name" value="HATPase_dom"/>
</dbReference>
<dbReference type="PROSITE" id="PS50885">
    <property type="entry name" value="HAMP"/>
    <property type="match status" value="1"/>
</dbReference>
<keyword evidence="6 14" id="KW-0808">Transferase</keyword>
<dbReference type="Proteomes" id="UP000255108">
    <property type="component" value="Unassembled WGS sequence"/>
</dbReference>
<dbReference type="SMART" id="SM00387">
    <property type="entry name" value="HATPase_c"/>
    <property type="match status" value="1"/>
</dbReference>
<evidence type="ECO:0000256" key="3">
    <source>
        <dbReference type="ARBA" id="ARBA00022475"/>
    </source>
</evidence>
<dbReference type="GO" id="GO:0000155">
    <property type="term" value="F:phosphorelay sensor kinase activity"/>
    <property type="evidence" value="ECO:0007669"/>
    <property type="project" value="UniProtKB-UniRule"/>
</dbReference>
<name>A0A377Q8K9_9NEIS</name>
<evidence type="ECO:0000256" key="1">
    <source>
        <dbReference type="ARBA" id="ARBA00000085"/>
    </source>
</evidence>
<gene>
    <name evidence="18" type="primary">narX</name>
    <name evidence="19" type="ORF">EV682_1158</name>
    <name evidence="18" type="ORF">NCTC11159_02668</name>
</gene>
<dbReference type="Pfam" id="PF02518">
    <property type="entry name" value="HATPase_c"/>
    <property type="match status" value="1"/>
</dbReference>
<dbReference type="InterPro" id="IPR005467">
    <property type="entry name" value="His_kinase_dom"/>
</dbReference>